<reference evidence="7 8" key="1">
    <citation type="submission" date="2024-08" db="EMBL/GenBank/DDBJ databases">
        <authorList>
            <person name="Lu H."/>
        </authorList>
    </citation>
    <scope>NUCLEOTIDE SEQUENCE [LARGE SCALE GENOMIC DNA]</scope>
    <source>
        <strain evidence="7 8">DXS20W</strain>
    </source>
</reference>
<dbReference type="InterPro" id="IPR013324">
    <property type="entry name" value="RNA_pol_sigma_r3/r4-like"/>
</dbReference>
<dbReference type="SUPFAM" id="SSF88946">
    <property type="entry name" value="Sigma2 domain of RNA polymerase sigma factors"/>
    <property type="match status" value="1"/>
</dbReference>
<dbReference type="InterPro" id="IPR039425">
    <property type="entry name" value="RNA_pol_sigma-70-like"/>
</dbReference>
<dbReference type="PANTHER" id="PTHR43133">
    <property type="entry name" value="RNA POLYMERASE ECF-TYPE SIGMA FACTO"/>
    <property type="match status" value="1"/>
</dbReference>
<dbReference type="InterPro" id="IPR014284">
    <property type="entry name" value="RNA_pol_sigma-70_dom"/>
</dbReference>
<dbReference type="InterPro" id="IPR013249">
    <property type="entry name" value="RNA_pol_sigma70_r4_t2"/>
</dbReference>
<feature type="domain" description="RNA polymerase sigma-70 region 2" evidence="5">
    <location>
        <begin position="30"/>
        <end position="85"/>
    </location>
</feature>
<dbReference type="Pfam" id="PF04542">
    <property type="entry name" value="Sigma70_r2"/>
    <property type="match status" value="1"/>
</dbReference>
<dbReference type="CDD" id="cd06171">
    <property type="entry name" value="Sigma70_r4"/>
    <property type="match status" value="1"/>
</dbReference>
<dbReference type="InterPro" id="IPR007627">
    <property type="entry name" value="RNA_pol_sigma70_r2"/>
</dbReference>
<sequence length="180" mass="20467">MALAAHHQPLLAAAHGGDPQALEQLLKISRPDIRRYAQQHCLLSDVDDAVQEALLIVSRKLPQLRVLAAFSGWAIRLVQRECRRLGRVALRYDPYDEEQQAQWLVSHDEPGLRRELVAALESLPAHYREVMLLRDVEELTIDEIAARTGLTRANVKSRLHRARALAREYLLGDRPAKPPR</sequence>
<proteinExistence type="inferred from homology"/>
<evidence type="ECO:0000259" key="5">
    <source>
        <dbReference type="Pfam" id="PF04542"/>
    </source>
</evidence>
<evidence type="ECO:0000256" key="3">
    <source>
        <dbReference type="ARBA" id="ARBA00023082"/>
    </source>
</evidence>
<evidence type="ECO:0000256" key="4">
    <source>
        <dbReference type="ARBA" id="ARBA00023163"/>
    </source>
</evidence>
<protein>
    <submittedName>
        <fullName evidence="7">RNA polymerase sigma factor</fullName>
    </submittedName>
</protein>
<name>A0ABW7GS07_9BURK</name>
<dbReference type="Gene3D" id="1.10.1740.10">
    <property type="match status" value="1"/>
</dbReference>
<gene>
    <name evidence="7" type="ORF">ACG04Q_24435</name>
</gene>
<feature type="domain" description="RNA polymerase sigma factor 70 region 4 type 2" evidence="6">
    <location>
        <begin position="114"/>
        <end position="164"/>
    </location>
</feature>
<dbReference type="InterPro" id="IPR036388">
    <property type="entry name" value="WH-like_DNA-bd_sf"/>
</dbReference>
<evidence type="ECO:0000256" key="1">
    <source>
        <dbReference type="ARBA" id="ARBA00010641"/>
    </source>
</evidence>
<comment type="similarity">
    <text evidence="1">Belongs to the sigma-70 factor family. ECF subfamily.</text>
</comment>
<keyword evidence="4" id="KW-0804">Transcription</keyword>
<accession>A0ABW7GS07</accession>
<dbReference type="EMBL" id="JBIGHX010000011">
    <property type="protein sequence ID" value="MFG6464742.1"/>
    <property type="molecule type" value="Genomic_DNA"/>
</dbReference>
<evidence type="ECO:0000256" key="2">
    <source>
        <dbReference type="ARBA" id="ARBA00023015"/>
    </source>
</evidence>
<dbReference type="Pfam" id="PF08281">
    <property type="entry name" value="Sigma70_r4_2"/>
    <property type="match status" value="1"/>
</dbReference>
<comment type="caution">
    <text evidence="7">The sequence shown here is derived from an EMBL/GenBank/DDBJ whole genome shotgun (WGS) entry which is preliminary data.</text>
</comment>
<evidence type="ECO:0000313" key="7">
    <source>
        <dbReference type="EMBL" id="MFG6464742.1"/>
    </source>
</evidence>
<organism evidence="7 8">
    <name type="scientific">Pelomonas lactea</name>
    <dbReference type="NCBI Taxonomy" id="3299030"/>
    <lineage>
        <taxon>Bacteria</taxon>
        <taxon>Pseudomonadati</taxon>
        <taxon>Pseudomonadota</taxon>
        <taxon>Betaproteobacteria</taxon>
        <taxon>Burkholderiales</taxon>
        <taxon>Sphaerotilaceae</taxon>
        <taxon>Roseateles</taxon>
    </lineage>
</organism>
<keyword evidence="2" id="KW-0805">Transcription regulation</keyword>
<evidence type="ECO:0000259" key="6">
    <source>
        <dbReference type="Pfam" id="PF08281"/>
    </source>
</evidence>
<dbReference type="RefSeq" id="WP_394514269.1">
    <property type="nucleotide sequence ID" value="NZ_JBIGHX010000011.1"/>
</dbReference>
<keyword evidence="3" id="KW-0731">Sigma factor</keyword>
<dbReference type="NCBIfam" id="TIGR02937">
    <property type="entry name" value="sigma70-ECF"/>
    <property type="match status" value="1"/>
</dbReference>
<keyword evidence="8" id="KW-1185">Reference proteome</keyword>
<dbReference type="InterPro" id="IPR013325">
    <property type="entry name" value="RNA_pol_sigma_r2"/>
</dbReference>
<dbReference type="PANTHER" id="PTHR43133:SF51">
    <property type="entry name" value="RNA POLYMERASE SIGMA FACTOR"/>
    <property type="match status" value="1"/>
</dbReference>
<dbReference type="Proteomes" id="UP001606302">
    <property type="component" value="Unassembled WGS sequence"/>
</dbReference>
<dbReference type="SUPFAM" id="SSF88659">
    <property type="entry name" value="Sigma3 and sigma4 domains of RNA polymerase sigma factors"/>
    <property type="match status" value="1"/>
</dbReference>
<dbReference type="Gene3D" id="1.10.10.10">
    <property type="entry name" value="Winged helix-like DNA-binding domain superfamily/Winged helix DNA-binding domain"/>
    <property type="match status" value="1"/>
</dbReference>
<evidence type="ECO:0000313" key="8">
    <source>
        <dbReference type="Proteomes" id="UP001606302"/>
    </source>
</evidence>